<comment type="caution">
    <text evidence="3">The sequence shown here is derived from an EMBL/GenBank/DDBJ whole genome shotgun (WGS) entry which is preliminary data.</text>
</comment>
<dbReference type="InterPro" id="IPR050570">
    <property type="entry name" value="Cell_wall_metabolism_enzyme"/>
</dbReference>
<dbReference type="Pfam" id="PF01476">
    <property type="entry name" value="LysM"/>
    <property type="match status" value="2"/>
</dbReference>
<dbReference type="PROSITE" id="PS51782">
    <property type="entry name" value="LYSM"/>
    <property type="match status" value="2"/>
</dbReference>
<dbReference type="InterPro" id="IPR016047">
    <property type="entry name" value="M23ase_b-sheet_dom"/>
</dbReference>
<evidence type="ECO:0000259" key="2">
    <source>
        <dbReference type="PROSITE" id="PS51782"/>
    </source>
</evidence>
<dbReference type="PANTHER" id="PTHR21666">
    <property type="entry name" value="PEPTIDASE-RELATED"/>
    <property type="match status" value="1"/>
</dbReference>
<feature type="signal peptide" evidence="1">
    <location>
        <begin position="1"/>
        <end position="22"/>
    </location>
</feature>
<evidence type="ECO:0000256" key="1">
    <source>
        <dbReference type="SAM" id="SignalP"/>
    </source>
</evidence>
<name>A0A292YN16_9BACL</name>
<dbReference type="Gene3D" id="3.10.350.10">
    <property type="entry name" value="LysM domain"/>
    <property type="match status" value="2"/>
</dbReference>
<dbReference type="InterPro" id="IPR018392">
    <property type="entry name" value="LysM"/>
</dbReference>
<dbReference type="Pfam" id="PF01551">
    <property type="entry name" value="Peptidase_M23"/>
    <property type="match status" value="1"/>
</dbReference>
<dbReference type="Gene3D" id="2.70.70.10">
    <property type="entry name" value="Glucose Permease (Domain IIA)"/>
    <property type="match status" value="1"/>
</dbReference>
<dbReference type="SUPFAM" id="SSF54106">
    <property type="entry name" value="LysM domain"/>
    <property type="match status" value="1"/>
</dbReference>
<sequence>MKKALLLAAVASLMLGASPALAYTVQPGDSLWKIAQANHVTVNDLMKANNLTTDTIYPGQTLVIPGKSITYTVVRGDSLWKIANKYNTTTNAIVKLNNLKTYEIYPGQQLKIPVSVGRPSVQKPAAFADGMFPLAKGTYKPFANTYRDGRSWNPDGSGSRPHEGVDIMADKGTPIYSVMDGTIVQYGWNQYGGYRLTIRVNDSTVFYYAHLSKYAEGLSKGSAVKKGQLIGYVGSTGYGPEGTEGKFDSHLHFGVYKTSPSWTPVDPYPYLKWWESQR</sequence>
<keyword evidence="1" id="KW-0732">Signal</keyword>
<dbReference type="EMBL" id="BDUF01000055">
    <property type="protein sequence ID" value="GAX90301.1"/>
    <property type="molecule type" value="Genomic_DNA"/>
</dbReference>
<accession>A0A292YN16</accession>
<dbReference type="CDD" id="cd00118">
    <property type="entry name" value="LysM"/>
    <property type="match status" value="2"/>
</dbReference>
<feature type="chain" id="PRO_5012313253" description="LysM domain-containing protein" evidence="1">
    <location>
        <begin position="23"/>
        <end position="278"/>
    </location>
</feature>
<dbReference type="InterPro" id="IPR036779">
    <property type="entry name" value="LysM_dom_sf"/>
</dbReference>
<dbReference type="PANTHER" id="PTHR21666:SF270">
    <property type="entry name" value="MUREIN HYDROLASE ACTIVATOR ENVC"/>
    <property type="match status" value="1"/>
</dbReference>
<protein>
    <recommendedName>
        <fullName evidence="2">LysM domain-containing protein</fullName>
    </recommendedName>
</protein>
<feature type="domain" description="LysM" evidence="2">
    <location>
        <begin position="69"/>
        <end position="112"/>
    </location>
</feature>
<gene>
    <name evidence="3" type="ORF">EFBL_1927</name>
</gene>
<reference evidence="4" key="1">
    <citation type="submission" date="2017-07" db="EMBL/GenBank/DDBJ databases">
        <title>Draft genome sequence of Effusibacillus lacus strain skLN1.</title>
        <authorList>
            <person name="Watanabe M."/>
            <person name="Kojima H."/>
            <person name="Fukui M."/>
        </authorList>
    </citation>
    <scope>NUCLEOTIDE SEQUENCE [LARGE SCALE GENOMIC DNA]</scope>
    <source>
        <strain evidence="4">skLN1</strain>
    </source>
</reference>
<organism evidence="3 4">
    <name type="scientific">Effusibacillus lacus</name>
    <dbReference type="NCBI Taxonomy" id="1348429"/>
    <lineage>
        <taxon>Bacteria</taxon>
        <taxon>Bacillati</taxon>
        <taxon>Bacillota</taxon>
        <taxon>Bacilli</taxon>
        <taxon>Bacillales</taxon>
        <taxon>Alicyclobacillaceae</taxon>
        <taxon>Effusibacillus</taxon>
    </lineage>
</organism>
<dbReference type="Proteomes" id="UP000217785">
    <property type="component" value="Unassembled WGS sequence"/>
</dbReference>
<dbReference type="AlphaFoldDB" id="A0A292YN16"/>
<feature type="domain" description="LysM" evidence="2">
    <location>
        <begin position="21"/>
        <end position="64"/>
    </location>
</feature>
<dbReference type="CDD" id="cd12797">
    <property type="entry name" value="M23_peptidase"/>
    <property type="match status" value="1"/>
</dbReference>
<keyword evidence="4" id="KW-1185">Reference proteome</keyword>
<dbReference type="SMART" id="SM00257">
    <property type="entry name" value="LysM"/>
    <property type="match status" value="2"/>
</dbReference>
<dbReference type="InterPro" id="IPR011055">
    <property type="entry name" value="Dup_hybrid_motif"/>
</dbReference>
<dbReference type="GO" id="GO:0004222">
    <property type="term" value="F:metalloendopeptidase activity"/>
    <property type="evidence" value="ECO:0007669"/>
    <property type="project" value="TreeGrafter"/>
</dbReference>
<dbReference type="OrthoDB" id="9810477at2"/>
<dbReference type="SUPFAM" id="SSF51261">
    <property type="entry name" value="Duplicated hybrid motif"/>
    <property type="match status" value="1"/>
</dbReference>
<dbReference type="RefSeq" id="WP_096182024.1">
    <property type="nucleotide sequence ID" value="NZ_BDUF01000055.1"/>
</dbReference>
<evidence type="ECO:0000313" key="3">
    <source>
        <dbReference type="EMBL" id="GAX90301.1"/>
    </source>
</evidence>
<proteinExistence type="predicted"/>
<evidence type="ECO:0000313" key="4">
    <source>
        <dbReference type="Proteomes" id="UP000217785"/>
    </source>
</evidence>